<keyword evidence="8" id="KW-1185">Reference proteome</keyword>
<evidence type="ECO:0000313" key="7">
    <source>
        <dbReference type="EMBL" id="VBB28915.1"/>
    </source>
</evidence>
<reference evidence="7 8" key="1">
    <citation type="submission" date="2018-08" db="EMBL/GenBank/DDBJ databases">
        <authorList>
            <person name="Laetsch R D."/>
            <person name="Stevens L."/>
            <person name="Kumar S."/>
            <person name="Blaxter L. M."/>
        </authorList>
    </citation>
    <scope>NUCLEOTIDE SEQUENCE [LARGE SCALE GENOMIC DNA]</scope>
</reference>
<dbReference type="PANTHER" id="PTHR12117">
    <property type="entry name" value="HISTONE ACETYLTRANSFERASE COMPLEX"/>
    <property type="match status" value="1"/>
</dbReference>
<dbReference type="GO" id="GO:0006449">
    <property type="term" value="P:regulation of translational termination"/>
    <property type="evidence" value="ECO:0007669"/>
    <property type="project" value="TreeGrafter"/>
</dbReference>
<dbReference type="STRING" id="6277.A0A498SII9"/>
<dbReference type="InterPro" id="IPR019601">
    <property type="entry name" value="Oxoglutarate/Fe-dep_Oase_C"/>
</dbReference>
<dbReference type="InterPro" id="IPR051842">
    <property type="entry name" value="uS12_prolyl_hydroxylase"/>
</dbReference>
<sequence length="525" mass="60505">MHFRCGPLREIDVIGDFEFSFSNTASGGIRPNWNGVWRRYDQPGRSQFSKPFPHFCLPGFFTSKEFVADLRSELKMVRYDRKESDLYSLNQTVDLSNFDAIKFPSLTKFRQTDVLHWLRNVSGVDLNAEVAISSSNYNYTDLLLPHDDQCEGRKFAFTLYLTPNWKETDGGQLLLYDCDDNNNPISVAQIMNPTENMLIIFEVSPRSWHMVTEVLSQKERLSLHGWFHHTACNVSDELKLSSLEGKLKSYMNVTYKEVLEWINPEYIDPLQQSKIQSIFEENSEIILFDFIRENKFESALHELDSACFEDIGPLNKRKLERLQENALLLDSSLLSLLRLVRSQAMTLLLSQWTGLPVHYVDDCSNTKKKKVDENEKCVTFYDGIECCSSVYRIGKSSYTMVDDEVVGETEQLGCCLDFNLFLFTNEWDDEHGGFVSYFTRDEEEELLRVSPVRNSAALVFREPGVCPFVKYVNCKAGDRHYYMISCSFYGFSLDDSSTGNNEESVESSYQVEEDGKAGPSHCRKF</sequence>
<dbReference type="GO" id="GO:0005737">
    <property type="term" value="C:cytoplasm"/>
    <property type="evidence" value="ECO:0007669"/>
    <property type="project" value="TreeGrafter"/>
</dbReference>
<keyword evidence="2" id="KW-0847">Vitamin C</keyword>
<evidence type="ECO:0000256" key="3">
    <source>
        <dbReference type="ARBA" id="ARBA00022964"/>
    </source>
</evidence>
<dbReference type="InterPro" id="IPR006620">
    <property type="entry name" value="Pro_4_hyd_alph"/>
</dbReference>
<dbReference type="SMART" id="SM00702">
    <property type="entry name" value="P4Hc"/>
    <property type="match status" value="1"/>
</dbReference>
<feature type="region of interest" description="Disordered" evidence="5">
    <location>
        <begin position="502"/>
        <end position="525"/>
    </location>
</feature>
<name>A0A498SII9_ACAVI</name>
<keyword evidence="4" id="KW-0560">Oxidoreductase</keyword>
<dbReference type="GO" id="GO:0031418">
    <property type="term" value="F:L-ascorbic acid binding"/>
    <property type="evidence" value="ECO:0007669"/>
    <property type="project" value="UniProtKB-KW"/>
</dbReference>
<evidence type="ECO:0000313" key="8">
    <source>
        <dbReference type="Proteomes" id="UP000276991"/>
    </source>
</evidence>
<evidence type="ECO:0000256" key="5">
    <source>
        <dbReference type="SAM" id="MobiDB-lite"/>
    </source>
</evidence>
<dbReference type="Pfam" id="PF10637">
    <property type="entry name" value="Ofd1_CTDD"/>
    <property type="match status" value="1"/>
</dbReference>
<dbReference type="Gene3D" id="2.60.120.620">
    <property type="entry name" value="q2cbj1_9rhob like domain"/>
    <property type="match status" value="2"/>
</dbReference>
<dbReference type="Proteomes" id="UP000276991">
    <property type="component" value="Unassembled WGS sequence"/>
</dbReference>
<evidence type="ECO:0000259" key="6">
    <source>
        <dbReference type="SMART" id="SM00702"/>
    </source>
</evidence>
<dbReference type="InterPro" id="IPR039558">
    <property type="entry name" value="TPA1/OFD1_N"/>
</dbReference>
<protein>
    <recommendedName>
        <fullName evidence="6">Prolyl 4-hydroxylase alpha subunit domain-containing protein</fullName>
    </recommendedName>
</protein>
<dbReference type="GO" id="GO:0005506">
    <property type="term" value="F:iron ion binding"/>
    <property type="evidence" value="ECO:0007669"/>
    <property type="project" value="InterPro"/>
</dbReference>
<accession>A0A498SII9</accession>
<keyword evidence="3" id="KW-0223">Dioxygenase</keyword>
<proteinExistence type="predicted"/>
<comment type="cofactor">
    <cofactor evidence="1">
        <name>L-ascorbate</name>
        <dbReference type="ChEBI" id="CHEBI:38290"/>
    </cofactor>
</comment>
<gene>
    <name evidence="7" type="ORF">NAV_LOCUS3736</name>
</gene>
<dbReference type="OrthoDB" id="430522at2759"/>
<dbReference type="PANTHER" id="PTHR12117:SF0">
    <property type="entry name" value="PROLYL 3-HYDROXYLASE OGFOD1"/>
    <property type="match status" value="1"/>
</dbReference>
<feature type="domain" description="Prolyl 4-hydroxylase alpha subunit" evidence="6">
    <location>
        <begin position="53"/>
        <end position="228"/>
    </location>
</feature>
<organism evidence="7 8">
    <name type="scientific">Acanthocheilonema viteae</name>
    <name type="common">Filarial nematode worm</name>
    <name type="synonym">Dipetalonema viteae</name>
    <dbReference type="NCBI Taxonomy" id="6277"/>
    <lineage>
        <taxon>Eukaryota</taxon>
        <taxon>Metazoa</taxon>
        <taxon>Ecdysozoa</taxon>
        <taxon>Nematoda</taxon>
        <taxon>Chromadorea</taxon>
        <taxon>Rhabditida</taxon>
        <taxon>Spirurina</taxon>
        <taxon>Spiruromorpha</taxon>
        <taxon>Filarioidea</taxon>
        <taxon>Onchocercidae</taxon>
        <taxon>Acanthocheilonema</taxon>
    </lineage>
</organism>
<evidence type="ECO:0000256" key="1">
    <source>
        <dbReference type="ARBA" id="ARBA00001961"/>
    </source>
</evidence>
<evidence type="ECO:0000256" key="2">
    <source>
        <dbReference type="ARBA" id="ARBA00022896"/>
    </source>
</evidence>
<dbReference type="EMBL" id="UPTC01000498">
    <property type="protein sequence ID" value="VBB28915.1"/>
    <property type="molecule type" value="Genomic_DNA"/>
</dbReference>
<dbReference type="Pfam" id="PF13661">
    <property type="entry name" value="2OG-FeII_Oxy_4"/>
    <property type="match status" value="1"/>
</dbReference>
<dbReference type="GO" id="GO:0031543">
    <property type="term" value="F:peptidyl-proline dioxygenase activity"/>
    <property type="evidence" value="ECO:0007669"/>
    <property type="project" value="TreeGrafter"/>
</dbReference>
<evidence type="ECO:0000256" key="4">
    <source>
        <dbReference type="ARBA" id="ARBA00023002"/>
    </source>
</evidence>
<dbReference type="AlphaFoldDB" id="A0A498SII9"/>